<comment type="function">
    <text evidence="8">Functions in complex with FlhC as a master transcriptional regulator that regulates transcription of several flagellar and non-flagellar operons by binding to their promoter region. Activates expression of class 2 flagellar genes, including fliA, which is a flagellum-specific sigma factor that turns on the class 3 genes. Also regulates genes whose products function in a variety of physiological pathways.</text>
</comment>
<evidence type="ECO:0000256" key="1">
    <source>
        <dbReference type="ARBA" id="ARBA00022490"/>
    </source>
</evidence>
<keyword evidence="5" id="KW-1015">Disulfide bond</keyword>
<keyword evidence="1" id="KW-0963">Cytoplasm</keyword>
<dbReference type="EMBL" id="JACHXD010000025">
    <property type="protein sequence ID" value="MBB3122191.1"/>
    <property type="molecule type" value="Genomic_DNA"/>
</dbReference>
<keyword evidence="10" id="KW-1185">Reference proteome</keyword>
<proteinExistence type="predicted"/>
<keyword evidence="7" id="KW-0804">Transcription</keyword>
<keyword evidence="4" id="KW-0238">DNA-binding</keyword>
<keyword evidence="3" id="KW-0805">Transcription regulation</keyword>
<dbReference type="AlphaFoldDB" id="A0A7W5BFG7"/>
<evidence type="ECO:0000313" key="9">
    <source>
        <dbReference type="EMBL" id="MBB3122191.1"/>
    </source>
</evidence>
<evidence type="ECO:0000256" key="2">
    <source>
        <dbReference type="ARBA" id="ARBA00022795"/>
    </source>
</evidence>
<evidence type="ECO:0000313" key="10">
    <source>
        <dbReference type="Proteomes" id="UP000541535"/>
    </source>
</evidence>
<sequence length="110" mass="11716">MMDHAIALTEVQYLNLNFLLTIQACLKSDRAAAAYKFHLDRTCAARLASMSVSQLQVLAANMPHESLFKPVGNLAELLDAPPGLAMTLCTVGARPPVRPPGERAASQAAA</sequence>
<comment type="caution">
    <text evidence="9">The sequence shown here is derived from an EMBL/GenBank/DDBJ whole genome shotgun (WGS) entry which is preliminary data.</text>
</comment>
<evidence type="ECO:0008006" key="11">
    <source>
        <dbReference type="Google" id="ProtNLM"/>
    </source>
</evidence>
<dbReference type="GO" id="GO:0045893">
    <property type="term" value="P:positive regulation of DNA-templated transcription"/>
    <property type="evidence" value="ECO:0007669"/>
    <property type="project" value="InterPro"/>
</dbReference>
<evidence type="ECO:0000256" key="4">
    <source>
        <dbReference type="ARBA" id="ARBA00023125"/>
    </source>
</evidence>
<evidence type="ECO:0000256" key="7">
    <source>
        <dbReference type="ARBA" id="ARBA00023163"/>
    </source>
</evidence>
<dbReference type="GO" id="GO:0044780">
    <property type="term" value="P:bacterial-type flagellum assembly"/>
    <property type="evidence" value="ECO:0007669"/>
    <property type="project" value="InterPro"/>
</dbReference>
<dbReference type="Gene3D" id="1.10.4000.10">
    <property type="entry name" value="Flagellar transcriptional activator FlhD"/>
    <property type="match status" value="1"/>
</dbReference>
<dbReference type="GO" id="GO:0003677">
    <property type="term" value="F:DNA binding"/>
    <property type="evidence" value="ECO:0007669"/>
    <property type="project" value="UniProtKB-KW"/>
</dbReference>
<reference evidence="9 10" key="1">
    <citation type="submission" date="2020-08" db="EMBL/GenBank/DDBJ databases">
        <title>Genomic Encyclopedia of Type Strains, Phase III (KMG-III): the genomes of soil and plant-associated and newly described type strains.</title>
        <authorList>
            <person name="Whitman W."/>
        </authorList>
    </citation>
    <scope>NUCLEOTIDE SEQUENCE [LARGE SCALE GENOMIC DNA]</scope>
    <source>
        <strain evidence="9 10">CECT 8897</strain>
    </source>
</reference>
<evidence type="ECO:0000256" key="8">
    <source>
        <dbReference type="ARBA" id="ARBA00025431"/>
    </source>
</evidence>
<evidence type="ECO:0000256" key="3">
    <source>
        <dbReference type="ARBA" id="ARBA00023015"/>
    </source>
</evidence>
<keyword evidence="6" id="KW-0010">Activator</keyword>
<dbReference type="Proteomes" id="UP000541535">
    <property type="component" value="Unassembled WGS sequence"/>
</dbReference>
<dbReference type="RefSeq" id="WP_183443857.1">
    <property type="nucleotide sequence ID" value="NZ_JACHXD010000025.1"/>
</dbReference>
<dbReference type="Pfam" id="PF05247">
    <property type="entry name" value="FlhD"/>
    <property type="match status" value="1"/>
</dbReference>
<accession>A0A7W5BFG7</accession>
<evidence type="ECO:0000256" key="6">
    <source>
        <dbReference type="ARBA" id="ARBA00023159"/>
    </source>
</evidence>
<dbReference type="InterPro" id="IPR023559">
    <property type="entry name" value="Flagellar_FlhD"/>
</dbReference>
<organism evidence="9 10">
    <name type="scientific">Pseudoduganella violacea</name>
    <dbReference type="NCBI Taxonomy" id="1715466"/>
    <lineage>
        <taxon>Bacteria</taxon>
        <taxon>Pseudomonadati</taxon>
        <taxon>Pseudomonadota</taxon>
        <taxon>Betaproteobacteria</taxon>
        <taxon>Burkholderiales</taxon>
        <taxon>Oxalobacteraceae</taxon>
        <taxon>Telluria group</taxon>
        <taxon>Pseudoduganella</taxon>
    </lineage>
</organism>
<protein>
    <recommendedName>
        <fullName evidence="11">Transcriptional regulator</fullName>
    </recommendedName>
</protein>
<dbReference type="SUPFAM" id="SSF63592">
    <property type="entry name" value="Flagellar transcriptional activator FlhD"/>
    <property type="match status" value="1"/>
</dbReference>
<keyword evidence="2" id="KW-1005">Bacterial flagellum biogenesis</keyword>
<name>A0A7W5BFG7_9BURK</name>
<evidence type="ECO:0000256" key="5">
    <source>
        <dbReference type="ARBA" id="ARBA00023157"/>
    </source>
</evidence>
<dbReference type="InterPro" id="IPR036194">
    <property type="entry name" value="FlhD_sf"/>
</dbReference>
<gene>
    <name evidence="9" type="ORF">FHS03_005288</name>
</gene>